<dbReference type="Proteomes" id="UP001589646">
    <property type="component" value="Unassembled WGS sequence"/>
</dbReference>
<dbReference type="EMBL" id="JBHMCE010000001">
    <property type="protein sequence ID" value="MFB9525125.1"/>
    <property type="molecule type" value="Genomic_DNA"/>
</dbReference>
<evidence type="ECO:0000313" key="1">
    <source>
        <dbReference type="EMBL" id="MFB9525125.1"/>
    </source>
</evidence>
<gene>
    <name evidence="1" type="ORF">ACFFRN_00705</name>
</gene>
<name>A0ABV5PPI0_9ACTN</name>
<comment type="caution">
    <text evidence="1">The sequence shown here is derived from an EMBL/GenBank/DDBJ whole genome shotgun (WGS) entry which is preliminary data.</text>
</comment>
<dbReference type="Pfam" id="PF14106">
    <property type="entry name" value="DUF4279"/>
    <property type="match status" value="1"/>
</dbReference>
<sequence>MCLLRPEERDQETTEITARIGLEPDETTVRGSRTAEPPRPVAHAWKIVCREPGLTVDEMIAHLIDRVEPFSQAIGQLAEELNQGQGDDGSCAVLQVVRYLDDEDGEEEDLCSPQRGFEKIAGQHQLLGWHLDRRVLYFLISTRAELDVDEYG</sequence>
<proteinExistence type="predicted"/>
<organism evidence="1 2">
    <name type="scientific">Nonomuraea roseola</name>
    <dbReference type="NCBI Taxonomy" id="46179"/>
    <lineage>
        <taxon>Bacteria</taxon>
        <taxon>Bacillati</taxon>
        <taxon>Actinomycetota</taxon>
        <taxon>Actinomycetes</taxon>
        <taxon>Streptosporangiales</taxon>
        <taxon>Streptosporangiaceae</taxon>
        <taxon>Nonomuraea</taxon>
    </lineage>
</organism>
<evidence type="ECO:0000313" key="2">
    <source>
        <dbReference type="Proteomes" id="UP001589646"/>
    </source>
</evidence>
<reference evidence="1 2" key="1">
    <citation type="submission" date="2024-09" db="EMBL/GenBank/DDBJ databases">
        <authorList>
            <person name="Sun Q."/>
            <person name="Mori K."/>
        </authorList>
    </citation>
    <scope>NUCLEOTIDE SEQUENCE [LARGE SCALE GENOMIC DNA]</scope>
    <source>
        <strain evidence="1 2">JCM 3323</strain>
    </source>
</reference>
<dbReference type="InterPro" id="IPR025459">
    <property type="entry name" value="DUF4279"/>
</dbReference>
<protein>
    <submittedName>
        <fullName evidence="1">DUF4279 domain-containing protein</fullName>
    </submittedName>
</protein>
<keyword evidence="2" id="KW-1185">Reference proteome</keyword>
<accession>A0ABV5PPI0</accession>
<dbReference type="RefSeq" id="WP_379478946.1">
    <property type="nucleotide sequence ID" value="NZ_JBHMCE010000001.1"/>
</dbReference>